<feature type="transmembrane region" description="Helical" evidence="2">
    <location>
        <begin position="1541"/>
        <end position="1561"/>
    </location>
</feature>
<feature type="transmembrane region" description="Helical" evidence="2">
    <location>
        <begin position="1420"/>
        <end position="1445"/>
    </location>
</feature>
<keyword evidence="2" id="KW-0472">Membrane</keyword>
<feature type="compositionally biased region" description="Polar residues" evidence="1">
    <location>
        <begin position="2030"/>
        <end position="2043"/>
    </location>
</feature>
<dbReference type="PANTHER" id="PTHR15332">
    <property type="entry name" value="PROPROTEIN CONVERTASE SUBTILISIN_KEXIN TYPE 5-LIKE"/>
    <property type="match status" value="1"/>
</dbReference>
<feature type="region of interest" description="Disordered" evidence="1">
    <location>
        <begin position="2185"/>
        <end position="2206"/>
    </location>
</feature>
<feature type="region of interest" description="Disordered" evidence="1">
    <location>
        <begin position="2095"/>
        <end position="2116"/>
    </location>
</feature>
<dbReference type="InParanoid" id="A0A078A4C3"/>
<dbReference type="InterPro" id="IPR009030">
    <property type="entry name" value="Growth_fac_rcpt_cys_sf"/>
</dbReference>
<reference evidence="3 4" key="1">
    <citation type="submission" date="2014-06" db="EMBL/GenBank/DDBJ databases">
        <authorList>
            <person name="Swart Estienne"/>
        </authorList>
    </citation>
    <scope>NUCLEOTIDE SEQUENCE [LARGE SCALE GENOMIC DNA]</scope>
    <source>
        <strain evidence="3 4">130c</strain>
    </source>
</reference>
<keyword evidence="4" id="KW-1185">Reference proteome</keyword>
<sequence length="2340" mass="257470">MEENINKSLWNKQNSTYLPRNSIILSRLFGFLCILIQLQLAKVQADPSTIQTTNTQLIIFGTLLNPIPSGGSIQINAPSEVSINSGSLTCSFVLPLSGVRISSCIASSRKITIILGAILGAEAFEIHINSVMTNPLSTSPTSSFTIETFGTTSALIDQLSTGINLIATEGIIQTTKLTPASNVVGATTNLEIRFKATHSIPVGAQIKVTFPKWNPLATSPQEYLQGGISCITRAVLQVSLQCSFASSVLTVTGAVGTAIAGGTEVAFNVTSFRNPLSTTEVSGFSILIVDSSGGNIDRGSATAKVTQAAVITNAAVTVDSSVSSSIAGIVQETNKLRLTFNRPVPLNPSCSVKVLLPSQFSVSSITSILVSGFGNSQTSYTPTKSSLDNSFSFTDCTSYTTNTQAGVIIIDSLKLPNYNKPTGSFQIIINAQNGDTIATVTSGVTFTASPGEIQSVALVATTPTILATTPITFTIVPKHTLDVSTRVTAIFPTGYVLGSSCTITPSATINAAASCSFSGQTITINNFLPTVYIGGSNAEIKFTLGSITLPQTTETLSGLSISLLNQDSADSVYYLIDTITRSVPITIGFGTINAVNVIPALTVAFATTSYSFEITPEHYIPQNGYIQITYPSDISIPDASYSQSQCSGFSSTFTTTPTCVVDTTARTITINNGFRQTSFPPGGTKFSFTIPGIVNPLNLGNSGTFAVKTFTQSGQIMDQKLSGIIVTMTTTAFMKSVLVTLGSYINSAITSYTFQITPTVPVTESHLLVIQFPPEVTLPTSESSLSCSSSDTAIFNSATCTFNKAVLSNSIKIALDLKTGVTQINILQTFKITVNGIKNPPSTKQTSDFLVKVTDRSQNDINKSPTGISVSTNTPYTLRQSSLKQNNTGAGQNVQVNITLYPENDILIGGGLYLSYPSQISNSSEIKVTVISAYTKSTPKITITPSSRQILMKEAFQLKVVGATVDDTILIVLTGFQNPRLNTASTSFVVKTFNEETVSSKTVQYYVDQVTDGLILNSPCDYPCATCTASLASNCTSCYPTSLLNKLQGGTCVSECALGKFYNTKTQMCENCQYPCLGCNVTSTNCTACGYQDYLYLHQGKCQGTCPNGFVKDSQNNKCANCNSECATCDLNPSTCTACSSASTFKYLYQATCKSSCPASVTITRPTFCEVCDPICKTCSGSPSFCTTCESFRKFDPLLNTCSQACQENIQIYNSTTGQCMNCDGNCQTCSGTTKTCTSCNNNLVLNSDNICKSTCSALDQTPINNICKQCELPCSQCKGSLNHCVKCQADYLLFNTTCVQYCPEKYEPNNSTGQCILVGLICPEGFTVNEAGDGCIPNEFECPEGQMINAKRTACVPAPGSPVPFPFLIFSIILCLLVLGSYIKDKFFTKVYSNLIALLSFQEMLIYILMLAYSGANGIWGAFVLSLIAILMLMTANIMFYLYYKKEILMDEVFAKWIRSFPRTSKYIPLIALFINFKCIRLYYSGFYGLESCLAQFENPLKNFFRPLRMLTYFNYIFVYIPVFIADIIIFAQVKWGYQLLILGIESFLLTIAIIILTYFEFRDPKKLINQGDEAYSRIKPRHFNGESMVMSGMVDIDESTLIRSKVVDDEYEIFLRKKAFVSILNQVGKNYFTAQEKGLDLGGKIDQVMTKFDENRLKLRRAFSLEDIKEEDSWYIPSDGEKDDTMQILTKIPHGEDEDDKFAPRRYSYPLSPKSKVNAPDPLFRTNLKEIKEATQEQLDNNVYAECKAPDKNKEKNRRKTVSRRTQTYLRELLQIEGDDLHESDLEIIMEDEAEIDLDYTKDLIDNVIDGISESESNLAQKKRVKKKRKNVNNKRRNEIPDFELADIMGDFEIDDLGNFIILRGEKGELLDKKERRVNRRGYLIDRFGNIINKMGQVIFKAVELDSDDEIPAPFGFEKRKKNLLNLGQDGEFRVQGNDKEIEDDEDLIDRELRVIKKISKKKKTMPDGQIVEEEGDNEDGESSVDSLMAESPGKYQLDQFGENEDDIITNVTKKKIPIRRAQKSNKRLSPTRTGELSPQESKQKAGPLQNLPPKRIKREDTREMFPSLAVEASQQKKLFKIAEQIGGMANQIAESQKKNQSQDFETLSNTQQNQERLEKLKQEHFKDIIGESQLKQSKLAAQATEKKLPPKPTYDKIYGNLGDVVNYEEQLLKEQYKGARAQSPFSSQMTSRMGFRPEASTIGGDKRKIRGLESIYLQKFDKKAGLPGAKRQQKAKFRNTLHKFVDDPEMLLDDGIDRIRENEMSLKVADKLDRLQRQYMSNTSTNHFHNASSVTNMAIQPTVGAAIIRKNGSLSGSLFNHDPSLEPIKKGNWVQKD</sequence>
<dbReference type="SUPFAM" id="SSF57184">
    <property type="entry name" value="Growth factor receptor domain"/>
    <property type="match status" value="2"/>
</dbReference>
<evidence type="ECO:0008006" key="5">
    <source>
        <dbReference type="Google" id="ProtNLM"/>
    </source>
</evidence>
<evidence type="ECO:0000313" key="3">
    <source>
        <dbReference type="EMBL" id="CDW76749.1"/>
    </source>
</evidence>
<dbReference type="Gene3D" id="2.10.220.10">
    <property type="entry name" value="Hormone Receptor, Insulin-like Growth Factor Receptor 1, Chain A, domain 2"/>
    <property type="match status" value="4"/>
</dbReference>
<feature type="compositionally biased region" description="Acidic residues" evidence="1">
    <location>
        <begin position="1973"/>
        <end position="1985"/>
    </location>
</feature>
<dbReference type="Proteomes" id="UP000039865">
    <property type="component" value="Unassembled WGS sequence"/>
</dbReference>
<evidence type="ECO:0000313" key="4">
    <source>
        <dbReference type="Proteomes" id="UP000039865"/>
    </source>
</evidence>
<evidence type="ECO:0000256" key="2">
    <source>
        <dbReference type="SAM" id="Phobius"/>
    </source>
</evidence>
<feature type="transmembrane region" description="Helical" evidence="2">
    <location>
        <begin position="1364"/>
        <end position="1384"/>
    </location>
</feature>
<protein>
    <recommendedName>
        <fullName evidence="5">FU domain containing protein</fullName>
    </recommendedName>
</protein>
<feature type="compositionally biased region" description="Basic residues" evidence="1">
    <location>
        <begin position="2015"/>
        <end position="2029"/>
    </location>
</feature>
<dbReference type="SMART" id="SM00261">
    <property type="entry name" value="FU"/>
    <property type="match status" value="6"/>
</dbReference>
<dbReference type="OrthoDB" id="409374at2759"/>
<keyword evidence="2" id="KW-0812">Transmembrane</keyword>
<dbReference type="InterPro" id="IPR006212">
    <property type="entry name" value="Furin_repeat"/>
</dbReference>
<feature type="transmembrane region" description="Helical" evidence="2">
    <location>
        <begin position="1396"/>
        <end position="1414"/>
    </location>
</feature>
<feature type="region of interest" description="Disordered" evidence="1">
    <location>
        <begin position="1966"/>
        <end position="1990"/>
    </location>
</feature>
<proteinExistence type="predicted"/>
<feature type="transmembrane region" description="Helical" evidence="2">
    <location>
        <begin position="1514"/>
        <end position="1534"/>
    </location>
</feature>
<gene>
    <name evidence="3" type="primary">Contig2049.g2219</name>
    <name evidence="3" type="ORF">STYLEM_5711</name>
</gene>
<name>A0A078A4C3_STYLE</name>
<accession>A0A078A4C3</accession>
<dbReference type="EMBL" id="CCKQ01005509">
    <property type="protein sequence ID" value="CDW76749.1"/>
    <property type="molecule type" value="Genomic_DNA"/>
</dbReference>
<evidence type="ECO:0000256" key="1">
    <source>
        <dbReference type="SAM" id="MobiDB-lite"/>
    </source>
</evidence>
<dbReference type="CDD" id="cd00064">
    <property type="entry name" value="FU"/>
    <property type="match status" value="6"/>
</dbReference>
<dbReference type="PANTHER" id="PTHR15332:SF175">
    <property type="entry name" value="PROPROTEIN CONVERTASE SUBTILISIN_KEXIN TYPE 5-LIKE"/>
    <property type="match status" value="1"/>
</dbReference>
<organism evidence="3 4">
    <name type="scientific">Stylonychia lemnae</name>
    <name type="common">Ciliate</name>
    <dbReference type="NCBI Taxonomy" id="5949"/>
    <lineage>
        <taxon>Eukaryota</taxon>
        <taxon>Sar</taxon>
        <taxon>Alveolata</taxon>
        <taxon>Ciliophora</taxon>
        <taxon>Intramacronucleata</taxon>
        <taxon>Spirotrichea</taxon>
        <taxon>Stichotrichia</taxon>
        <taxon>Sporadotrichida</taxon>
        <taxon>Oxytrichidae</taxon>
        <taxon>Stylonychinae</taxon>
        <taxon>Stylonychia</taxon>
    </lineage>
</organism>
<feature type="region of interest" description="Disordered" evidence="1">
    <location>
        <begin position="2014"/>
        <end position="2065"/>
    </location>
</feature>
<feature type="transmembrane region" description="Helical" evidence="2">
    <location>
        <begin position="1466"/>
        <end position="1485"/>
    </location>
</feature>
<keyword evidence="2" id="KW-1133">Transmembrane helix</keyword>